<dbReference type="Proteomes" id="UP000887566">
    <property type="component" value="Unplaced"/>
</dbReference>
<keyword evidence="2" id="KW-1185">Reference proteome</keyword>
<keyword evidence="1" id="KW-0812">Transmembrane</keyword>
<protein>
    <submittedName>
        <fullName evidence="3">Uncharacterized protein</fullName>
    </submittedName>
</protein>
<sequence>MDPAKLGFGEKVVTLTVYSYLVFKLLNTYIALTLLVGSFTAIY</sequence>
<accession>A0A914VP85</accession>
<evidence type="ECO:0000256" key="1">
    <source>
        <dbReference type="SAM" id="Phobius"/>
    </source>
</evidence>
<keyword evidence="1" id="KW-1133">Transmembrane helix</keyword>
<feature type="transmembrane region" description="Helical" evidence="1">
    <location>
        <begin position="20"/>
        <end position="42"/>
    </location>
</feature>
<dbReference type="AlphaFoldDB" id="A0A914VP85"/>
<evidence type="ECO:0000313" key="2">
    <source>
        <dbReference type="Proteomes" id="UP000887566"/>
    </source>
</evidence>
<proteinExistence type="predicted"/>
<name>A0A914VP85_9BILA</name>
<dbReference type="WBParaSite" id="PSAMB.scaffold23064size454.g38794.t1">
    <property type="protein sequence ID" value="PSAMB.scaffold23064size454.g38794.t1"/>
    <property type="gene ID" value="PSAMB.scaffold23064size454.g38794"/>
</dbReference>
<organism evidence="2 3">
    <name type="scientific">Plectus sambesii</name>
    <dbReference type="NCBI Taxonomy" id="2011161"/>
    <lineage>
        <taxon>Eukaryota</taxon>
        <taxon>Metazoa</taxon>
        <taxon>Ecdysozoa</taxon>
        <taxon>Nematoda</taxon>
        <taxon>Chromadorea</taxon>
        <taxon>Plectida</taxon>
        <taxon>Plectina</taxon>
        <taxon>Plectoidea</taxon>
        <taxon>Plectidae</taxon>
        <taxon>Plectus</taxon>
    </lineage>
</organism>
<reference evidence="3" key="1">
    <citation type="submission" date="2022-11" db="UniProtKB">
        <authorList>
            <consortium name="WormBaseParasite"/>
        </authorList>
    </citation>
    <scope>IDENTIFICATION</scope>
</reference>
<evidence type="ECO:0000313" key="3">
    <source>
        <dbReference type="WBParaSite" id="PSAMB.scaffold23064size454.g38794.t1"/>
    </source>
</evidence>
<keyword evidence="1" id="KW-0472">Membrane</keyword>